<keyword evidence="12" id="KW-1185">Reference proteome</keyword>
<evidence type="ECO:0000256" key="1">
    <source>
        <dbReference type="ARBA" id="ARBA00004922"/>
    </source>
</evidence>
<accession>A0A1K1N9H2</accession>
<dbReference type="RefSeq" id="WP_072305947.1">
    <property type="nucleotide sequence ID" value="NZ_FPJA01000005.1"/>
</dbReference>
<evidence type="ECO:0000256" key="2">
    <source>
        <dbReference type="ARBA" id="ARBA00005386"/>
    </source>
</evidence>
<gene>
    <name evidence="11" type="ORF">SAMN02910323_1278</name>
</gene>
<feature type="domain" description="Glycosyltransferase 61 catalytic" evidence="9">
    <location>
        <begin position="106"/>
        <end position="280"/>
    </location>
</feature>
<evidence type="ECO:0000256" key="8">
    <source>
        <dbReference type="PROSITE-ProRule" id="PRU00339"/>
    </source>
</evidence>
<feature type="repeat" description="TPR" evidence="8">
    <location>
        <begin position="479"/>
        <end position="512"/>
    </location>
</feature>
<dbReference type="AlphaFoldDB" id="A0A1K1N9H2"/>
<keyword evidence="6" id="KW-0677">Repeat</keyword>
<comment type="pathway">
    <text evidence="1">Protein modification; protein glycosylation.</text>
</comment>
<evidence type="ECO:0000256" key="4">
    <source>
        <dbReference type="ARBA" id="ARBA00022676"/>
    </source>
</evidence>
<evidence type="ECO:0000256" key="3">
    <source>
        <dbReference type="ARBA" id="ARBA00011970"/>
    </source>
</evidence>
<dbReference type="PANTHER" id="PTHR44835">
    <property type="entry name" value="UDP-N-ACETYLGLUCOSAMINE--PEPTIDE N-ACETYLGLUCOSAMINYLTRANSFERASE SPINDLY-RELATED"/>
    <property type="match status" value="1"/>
</dbReference>
<dbReference type="Gene3D" id="3.40.50.2000">
    <property type="entry name" value="Glycogen Phosphorylase B"/>
    <property type="match status" value="1"/>
</dbReference>
<dbReference type="GO" id="GO:0097363">
    <property type="term" value="F:protein O-acetylglucosaminyltransferase activity"/>
    <property type="evidence" value="ECO:0007669"/>
    <property type="project" value="UniProtKB-EC"/>
</dbReference>
<evidence type="ECO:0000256" key="6">
    <source>
        <dbReference type="ARBA" id="ARBA00022737"/>
    </source>
</evidence>
<dbReference type="InterPro" id="IPR019734">
    <property type="entry name" value="TPR_rpt"/>
</dbReference>
<keyword evidence="4" id="KW-0328">Glycosyltransferase</keyword>
<dbReference type="PANTHER" id="PTHR44835:SF1">
    <property type="entry name" value="PROTEIN O-GLCNAC TRANSFERASE"/>
    <property type="match status" value="1"/>
</dbReference>
<reference evidence="12" key="1">
    <citation type="submission" date="2016-11" db="EMBL/GenBank/DDBJ databases">
        <authorList>
            <person name="Varghese N."/>
            <person name="Submissions S."/>
        </authorList>
    </citation>
    <scope>NUCLEOTIDE SEQUENCE [LARGE SCALE GENOMIC DNA]</scope>
    <source>
        <strain evidence="12">C3</strain>
    </source>
</reference>
<dbReference type="Pfam" id="PF04577">
    <property type="entry name" value="Glyco_transf_61"/>
    <property type="match status" value="1"/>
</dbReference>
<dbReference type="SUPFAM" id="SSF48452">
    <property type="entry name" value="TPR-like"/>
    <property type="match status" value="1"/>
</dbReference>
<dbReference type="Proteomes" id="UP000182958">
    <property type="component" value="Unassembled WGS sequence"/>
</dbReference>
<feature type="domain" description="O-GlcNAc transferase C-terminal" evidence="10">
    <location>
        <begin position="548"/>
        <end position="714"/>
    </location>
</feature>
<dbReference type="InterPro" id="IPR051939">
    <property type="entry name" value="Glycosyltr_41/O-GlcNAc_trsf"/>
</dbReference>
<dbReference type="InterPro" id="IPR029489">
    <property type="entry name" value="OGT/SEC/SPY_C"/>
</dbReference>
<dbReference type="InterPro" id="IPR011990">
    <property type="entry name" value="TPR-like_helical_dom_sf"/>
</dbReference>
<keyword evidence="7 8" id="KW-0802">TPR repeat</keyword>
<dbReference type="SUPFAM" id="SSF53756">
    <property type="entry name" value="UDP-Glycosyltransferase/glycogen phosphorylase"/>
    <property type="match status" value="1"/>
</dbReference>
<dbReference type="Gene3D" id="3.40.50.11380">
    <property type="match status" value="1"/>
</dbReference>
<organism evidence="11 12">
    <name type="scientific">Selenomonas ruminantium</name>
    <dbReference type="NCBI Taxonomy" id="971"/>
    <lineage>
        <taxon>Bacteria</taxon>
        <taxon>Bacillati</taxon>
        <taxon>Bacillota</taxon>
        <taxon>Negativicutes</taxon>
        <taxon>Selenomonadales</taxon>
        <taxon>Selenomonadaceae</taxon>
        <taxon>Selenomonas</taxon>
    </lineage>
</organism>
<name>A0A1K1N9H2_SELRU</name>
<evidence type="ECO:0000259" key="10">
    <source>
        <dbReference type="Pfam" id="PF13844"/>
    </source>
</evidence>
<dbReference type="EMBL" id="FPJA01000005">
    <property type="protein sequence ID" value="SFW31909.1"/>
    <property type="molecule type" value="Genomic_DNA"/>
</dbReference>
<dbReference type="Gene3D" id="1.25.40.10">
    <property type="entry name" value="Tetratricopeptide repeat domain"/>
    <property type="match status" value="1"/>
</dbReference>
<sequence length="919" mass="105188">MVNRVYARNESSWEKLYAKSYKSHKNLWVKEIAKGVLLPPAHWQENTGEFSGGVCDEKFQFITGLQRCKPPGAGWYGTGRSYEVSPSELTYADEEVIFGGILINHFGHFMLECMGRMWYVLENRSLSQPLVFLTVGDICPWYFAFWNLLSIPRDRIRLIEKPTQFRKVIVPEEAVHSWYYYTDKYLVPYAYLRQSAAKLYSGDTPKKIFLIRGKLAQTATECINEDYFVHFFQDKGYVPVALEEMPLAQQICMVAHADKIVAIMGSLTHWALFCKPGTEFIMLTRTGTDTLLSQCLVNEAAAVDWVIVDVSMSFLHADRSYGVCLLGPTVYWQNYVADKYGEAAPPMTGQAYHDYLLAWSDYYLLPMNASFGNSQNFTSVLHAMNRELHLNDVAIRPQKHKDNFWTIYEYALALYRQNKLLSAWDEINNYEQQHNKRPLLGMLLKAYILRTQKRYVSEVKLLNELLEKYSGSRDVERLADAHSLLGEVLRMLGENRSAVEHFLQSAELETDSSKKAVELSNAIFSANACEKNTPQKMENLYKRYRQNLQVLAKTKYPQPAWHHDKIRVGYLSADWRKHPVSDLISPLLFAYNEQDFTVTVYQLNGCSDSVTAKLRTSNVFWRDMAGKTHTDIAAQIRADEIDILMDLGGHTAENALPVLAYKPAKIQIAGIGYFNSTGMEECAGFLSDVYCSPKEDSAYFTERMLRMPHSHFCYQPMMKMPEITSPPCQQNGYITFGSFNNFSKVNDEVLALWRQILEAVPNAHLLLKHGILGTAEGVDYTRQRLKKMGFPLARIELRGYSADYLVQYGDMDIALDTFPYTGGITTCEALYMGIPVVSKKGDRHGANFGYSILANIGLEELAAGTEHEYVNLAVSLSRDTQLLQILRKTLREQMRKSPLMDVKRYMQDLEQIYRQLLYA</sequence>
<dbReference type="InterPro" id="IPR049625">
    <property type="entry name" value="Glyco_transf_61_cat"/>
</dbReference>
<feature type="domain" description="O-GlcNAc transferase C-terminal" evidence="10">
    <location>
        <begin position="733"/>
        <end position="909"/>
    </location>
</feature>
<dbReference type="PROSITE" id="PS50005">
    <property type="entry name" value="TPR"/>
    <property type="match status" value="1"/>
</dbReference>
<dbReference type="EC" id="2.4.1.255" evidence="3"/>
<keyword evidence="5 11" id="KW-0808">Transferase</keyword>
<evidence type="ECO:0000256" key="7">
    <source>
        <dbReference type="ARBA" id="ARBA00022803"/>
    </source>
</evidence>
<evidence type="ECO:0000259" key="9">
    <source>
        <dbReference type="Pfam" id="PF04577"/>
    </source>
</evidence>
<dbReference type="Pfam" id="PF13844">
    <property type="entry name" value="Glyco_transf_41"/>
    <property type="match status" value="2"/>
</dbReference>
<evidence type="ECO:0000313" key="12">
    <source>
        <dbReference type="Proteomes" id="UP000182958"/>
    </source>
</evidence>
<evidence type="ECO:0000256" key="5">
    <source>
        <dbReference type="ARBA" id="ARBA00022679"/>
    </source>
</evidence>
<comment type="similarity">
    <text evidence="2">Belongs to the glycosyltransferase 41 family. O-GlcNAc transferase subfamily.</text>
</comment>
<proteinExistence type="inferred from homology"/>
<protein>
    <recommendedName>
        <fullName evidence="3">protein O-GlcNAc transferase</fullName>
        <ecNumber evidence="3">2.4.1.255</ecNumber>
    </recommendedName>
</protein>
<evidence type="ECO:0000313" key="11">
    <source>
        <dbReference type="EMBL" id="SFW31909.1"/>
    </source>
</evidence>